<dbReference type="InterPro" id="IPR016187">
    <property type="entry name" value="CTDL_fold"/>
</dbReference>
<dbReference type="InterPro" id="IPR005532">
    <property type="entry name" value="SUMF_dom"/>
</dbReference>
<dbReference type="InterPro" id="IPR051043">
    <property type="entry name" value="Sulfatase_Mod_Factor_Kinase"/>
</dbReference>
<organism evidence="2 3">
    <name type="scientific">Sorangium cellulosum</name>
    <name type="common">Polyangium cellulosum</name>
    <dbReference type="NCBI Taxonomy" id="56"/>
    <lineage>
        <taxon>Bacteria</taxon>
        <taxon>Pseudomonadati</taxon>
        <taxon>Myxococcota</taxon>
        <taxon>Polyangia</taxon>
        <taxon>Polyangiales</taxon>
        <taxon>Polyangiaceae</taxon>
        <taxon>Sorangium</taxon>
    </lineage>
</organism>
<evidence type="ECO:0000313" key="2">
    <source>
        <dbReference type="EMBL" id="KYF64800.1"/>
    </source>
</evidence>
<name>A0A150QA43_SORCE</name>
<dbReference type="Pfam" id="PF03781">
    <property type="entry name" value="FGE-sulfatase"/>
    <property type="match status" value="1"/>
</dbReference>
<reference evidence="2 3" key="1">
    <citation type="submission" date="2014-02" db="EMBL/GenBank/DDBJ databases">
        <title>The small core and large imbalanced accessory genome model reveals a collaborative survival strategy of Sorangium cellulosum strains in nature.</title>
        <authorList>
            <person name="Han K."/>
            <person name="Peng R."/>
            <person name="Blom J."/>
            <person name="Li Y.-Z."/>
        </authorList>
    </citation>
    <scope>NUCLEOTIDE SEQUENCE [LARGE SCALE GENOMIC DNA]</scope>
    <source>
        <strain evidence="2 3">So0008-312</strain>
    </source>
</reference>
<dbReference type="GO" id="GO:0120147">
    <property type="term" value="F:formylglycine-generating oxidase activity"/>
    <property type="evidence" value="ECO:0007669"/>
    <property type="project" value="TreeGrafter"/>
</dbReference>
<dbReference type="Proteomes" id="UP000075260">
    <property type="component" value="Unassembled WGS sequence"/>
</dbReference>
<evidence type="ECO:0000313" key="3">
    <source>
        <dbReference type="Proteomes" id="UP000075260"/>
    </source>
</evidence>
<accession>A0A150QA43</accession>
<dbReference type="AlphaFoldDB" id="A0A150QA43"/>
<proteinExistence type="predicted"/>
<dbReference type="InterPro" id="IPR042095">
    <property type="entry name" value="SUMF_sf"/>
</dbReference>
<dbReference type="EMBL" id="JEMA01000886">
    <property type="protein sequence ID" value="KYF64800.1"/>
    <property type="molecule type" value="Genomic_DNA"/>
</dbReference>
<gene>
    <name evidence="2" type="ORF">BE15_03805</name>
</gene>
<dbReference type="PANTHER" id="PTHR23150">
    <property type="entry name" value="SULFATASE MODIFYING FACTOR 1, 2"/>
    <property type="match status" value="1"/>
</dbReference>
<feature type="domain" description="Sulfatase-modifying factor enzyme-like" evidence="1">
    <location>
        <begin position="2"/>
        <end position="145"/>
    </location>
</feature>
<sequence>MWDGGRLPTTAELNYAAAGGDEEREYPWGQGLDPSHASYACTGDGSPAGECALGDILPVGSKPAGAARWGQQDLSGNMMEFTRDWSGQLPVPCVDCAILKQSVGGAYLLTHGGSYLQGEENQHATTIGVYRSPGRADDLGFRCARTPPSAE</sequence>
<dbReference type="SUPFAM" id="SSF56436">
    <property type="entry name" value="C-type lectin-like"/>
    <property type="match status" value="1"/>
</dbReference>
<dbReference type="Gene3D" id="3.90.1580.10">
    <property type="entry name" value="paralog of FGE (formylglycine-generating enzyme)"/>
    <property type="match status" value="1"/>
</dbReference>
<dbReference type="PANTHER" id="PTHR23150:SF19">
    <property type="entry name" value="FORMYLGLYCINE-GENERATING ENZYME"/>
    <property type="match status" value="1"/>
</dbReference>
<evidence type="ECO:0000259" key="1">
    <source>
        <dbReference type="Pfam" id="PF03781"/>
    </source>
</evidence>
<comment type="caution">
    <text evidence="2">The sequence shown here is derived from an EMBL/GenBank/DDBJ whole genome shotgun (WGS) entry which is preliminary data.</text>
</comment>
<protein>
    <recommendedName>
        <fullName evidence="1">Sulfatase-modifying factor enzyme-like domain-containing protein</fullName>
    </recommendedName>
</protein>